<proteinExistence type="predicted"/>
<organism evidence="1">
    <name type="scientific">uncultured archaeal virus</name>
    <dbReference type="NCBI Taxonomy" id="1960247"/>
    <lineage>
        <taxon>Viruses</taxon>
        <taxon>environmental samples</taxon>
    </lineage>
</organism>
<dbReference type="EMBL" id="KY229235">
    <property type="protein sequence ID" value="AQQ75551.1"/>
    <property type="molecule type" value="Genomic_DNA"/>
</dbReference>
<protein>
    <recommendedName>
        <fullName evidence="2">Major capsid protein</fullName>
    </recommendedName>
</protein>
<gene>
    <name evidence="1" type="ORF">JDFR1000234_76</name>
</gene>
<name>A0A1S5Y363_9VIRU</name>
<evidence type="ECO:0008006" key="2">
    <source>
        <dbReference type="Google" id="ProtNLM"/>
    </source>
</evidence>
<reference evidence="1" key="1">
    <citation type="journal article" date="2017" name="MBio">
        <title>Viruses in the Oceanic Basement.</title>
        <authorList>
            <person name="Nigro O.D."/>
            <person name="Jungbluth S.P."/>
            <person name="Steward G.F."/>
            <person name="Rappe M.S."/>
        </authorList>
    </citation>
    <scope>NUCLEOTIDE SEQUENCE</scope>
    <source>
        <strain evidence="1">JdFR1000234</strain>
    </source>
</reference>
<sequence>MSFEYRVLTMEDIERFYKGLSSPFYGLLEVRKATGTISTGTSGYFQARYGAQVWTLLNTESNIFAALPKSTWVRSGWRVKSAFASDKDSVAIAETGNFPAAVYPTIKTISTLPKIQAEKFEVTLVHDQLEAKSQDDIWGAAHQVKVDMGAEFARLLNQQLGAYVSAATPGNKLYELDRVVAKDTEEGANYWNVAGASDIYGIDRSANTWFNSYVNLSSDGSARDLSDDIIRDLIVGTKKAGAMSTFWLTGIDTYSKILGLYTTFVRYNDVGEMNITLGVQGVRTEPGARVGLRVASLYGLPVIPSVDAPAESSGISELFLLDTSDPEGYGLPRLSISVLRPVEYYETSEQDMLLLDKPAIRGVYMFIGELIARDPTKQGKARDLQ</sequence>
<evidence type="ECO:0000313" key="1">
    <source>
        <dbReference type="EMBL" id="AQQ75551.1"/>
    </source>
</evidence>
<accession>A0A1S5Y363</accession>